<reference evidence="1" key="2">
    <citation type="journal article" date="2023" name="PLoS ONE">
        <title>Philodulcilactobacillus myokoensis gen. nov., sp. nov., a fructophilic, acidophilic, and agar-phobic lactic acid bacterium isolated from fermented vegetable extracts.</title>
        <authorList>
            <person name="Kouya T."/>
            <person name="Ishiyama Y."/>
            <person name="Ohashi S."/>
            <person name="Kumakubo R."/>
            <person name="Yamazaki T."/>
            <person name="Otaki T."/>
        </authorList>
    </citation>
    <scope>NUCLEOTIDE SEQUENCE</scope>
    <source>
        <strain evidence="1">WR16-4</strain>
    </source>
</reference>
<reference evidence="1" key="1">
    <citation type="submission" date="2022-07" db="EMBL/GenBank/DDBJ databases">
        <authorList>
            <person name="Kouya T."/>
            <person name="Ishiyama Y."/>
        </authorList>
    </citation>
    <scope>NUCLEOTIDE SEQUENCE</scope>
    <source>
        <strain evidence="1">WR16-4</strain>
    </source>
</reference>
<gene>
    <name evidence="1" type="ORF">WR164_02340</name>
</gene>
<dbReference type="AlphaFoldDB" id="A0A9W6AZB3"/>
<dbReference type="RefSeq" id="WP_286135713.1">
    <property type="nucleotide sequence ID" value="NZ_BRPL01000002.1"/>
</dbReference>
<protein>
    <submittedName>
        <fullName evidence="1">Uncharacterized protein</fullName>
    </submittedName>
</protein>
<comment type="caution">
    <text evidence="1">The sequence shown here is derived from an EMBL/GenBank/DDBJ whole genome shotgun (WGS) entry which is preliminary data.</text>
</comment>
<dbReference type="EMBL" id="BRPL01000002">
    <property type="protein sequence ID" value="GLB46255.1"/>
    <property type="molecule type" value="Genomic_DNA"/>
</dbReference>
<name>A0A9W6AZB3_9LACO</name>
<accession>A0A9W6AZB3</accession>
<keyword evidence="2" id="KW-1185">Reference proteome</keyword>
<proteinExistence type="predicted"/>
<organism evidence="1 2">
    <name type="scientific">Philodulcilactobacillus myokoensis</name>
    <dbReference type="NCBI Taxonomy" id="2929573"/>
    <lineage>
        <taxon>Bacteria</taxon>
        <taxon>Bacillati</taxon>
        <taxon>Bacillota</taxon>
        <taxon>Bacilli</taxon>
        <taxon>Lactobacillales</taxon>
        <taxon>Lactobacillaceae</taxon>
        <taxon>Philodulcilactobacillus</taxon>
    </lineage>
</organism>
<sequence length="87" mass="9797">MNEENATKEIRTLLGNNQYIAIDEQSGIVVTGKPGDKFNAINPVKSTDDEVQKNVERANRQGYKAFASDQLSDQDVSDYQKIFNEDK</sequence>
<evidence type="ECO:0000313" key="2">
    <source>
        <dbReference type="Proteomes" id="UP001144204"/>
    </source>
</evidence>
<evidence type="ECO:0000313" key="1">
    <source>
        <dbReference type="EMBL" id="GLB46255.1"/>
    </source>
</evidence>
<dbReference type="Proteomes" id="UP001144204">
    <property type="component" value="Unassembled WGS sequence"/>
</dbReference>